<dbReference type="AlphaFoldDB" id="A0A7S3LPZ0"/>
<dbReference type="GO" id="GO:0005506">
    <property type="term" value="F:iron ion binding"/>
    <property type="evidence" value="ECO:0007669"/>
    <property type="project" value="InterPro"/>
</dbReference>
<dbReference type="GO" id="GO:0016020">
    <property type="term" value="C:membrane"/>
    <property type="evidence" value="ECO:0007669"/>
    <property type="project" value="UniProtKB-SubCell"/>
</dbReference>
<keyword evidence="3" id="KW-1133">Transmembrane helix</keyword>
<reference evidence="6" key="1">
    <citation type="submission" date="2021-01" db="EMBL/GenBank/DDBJ databases">
        <authorList>
            <person name="Corre E."/>
            <person name="Pelletier E."/>
            <person name="Niang G."/>
            <person name="Scheremetjew M."/>
            <person name="Finn R."/>
            <person name="Kale V."/>
            <person name="Holt S."/>
            <person name="Cochrane G."/>
            <person name="Meng A."/>
            <person name="Brown T."/>
            <person name="Cohen L."/>
        </authorList>
    </citation>
    <scope>NUCLEOTIDE SEQUENCE</scope>
    <source>
        <strain evidence="6">GSBS06</strain>
    </source>
</reference>
<feature type="domain" description="Fatty acid hydroxylase" evidence="5">
    <location>
        <begin position="191"/>
        <end position="331"/>
    </location>
</feature>
<dbReference type="PANTHER" id="PTHR11863">
    <property type="entry name" value="STEROL DESATURASE"/>
    <property type="match status" value="1"/>
</dbReference>
<evidence type="ECO:0000256" key="2">
    <source>
        <dbReference type="ARBA" id="ARBA00022692"/>
    </source>
</evidence>
<evidence type="ECO:0000313" key="6">
    <source>
        <dbReference type="EMBL" id="CAE0438369.1"/>
    </source>
</evidence>
<protein>
    <recommendedName>
        <fullName evidence="5">Fatty acid hydroxylase domain-containing protein</fullName>
    </recommendedName>
</protein>
<keyword evidence="2" id="KW-0812">Transmembrane</keyword>
<dbReference type="InterPro" id="IPR050307">
    <property type="entry name" value="Sterol_Desaturase_Related"/>
</dbReference>
<evidence type="ECO:0000256" key="1">
    <source>
        <dbReference type="ARBA" id="ARBA00004370"/>
    </source>
</evidence>
<evidence type="ECO:0000256" key="4">
    <source>
        <dbReference type="ARBA" id="ARBA00023136"/>
    </source>
</evidence>
<dbReference type="EMBL" id="HBIN01011480">
    <property type="protein sequence ID" value="CAE0438369.1"/>
    <property type="molecule type" value="Transcribed_RNA"/>
</dbReference>
<accession>A0A7S3LPZ0</accession>
<gene>
    <name evidence="6" type="ORF">ASTO00021_LOCUS8611</name>
</gene>
<organism evidence="6">
    <name type="scientific">Aplanochytrium stocchinoi</name>
    <dbReference type="NCBI Taxonomy" id="215587"/>
    <lineage>
        <taxon>Eukaryota</taxon>
        <taxon>Sar</taxon>
        <taxon>Stramenopiles</taxon>
        <taxon>Bigyra</taxon>
        <taxon>Labyrinthulomycetes</taxon>
        <taxon>Thraustochytrida</taxon>
        <taxon>Thraustochytriidae</taxon>
        <taxon>Aplanochytrium</taxon>
    </lineage>
</organism>
<dbReference type="InterPro" id="IPR006694">
    <property type="entry name" value="Fatty_acid_hydroxylase"/>
</dbReference>
<name>A0A7S3LPZ0_9STRA</name>
<sequence length="335" mass="38681">MCTGEQKVTGLALIGVFTYALKNAKAIATRRDKLIEEHKRKHGEDTPQRVPSGNVAFVDHPLVSWFLINAGPIGVSLFVNKLSEKLSKVKGLHESFSGQFLKSFITNLALTETIIAYNWLLIHYVYSHIPFFDKKRTDQDVWESVKDYAVCNGPVTILTSLLDLAARNHIDTPKPGQRFRPLLFLFKLAWCRAVTDLFFWIGHYMIHKREHYWVHKKHHEHNKTKIWTNYHFSIPDLIIEASIPLTLAVTSVKLFGLSFNRFELYLIATYVGGLEVTSHVGKAVPVMSIFPPFSPLLTYYDDWNVWFHETHHNLLRCNYSITPYWDCLFGTAKFV</sequence>
<dbReference type="Pfam" id="PF04116">
    <property type="entry name" value="FA_hydroxylase"/>
    <property type="match status" value="1"/>
</dbReference>
<comment type="subcellular location">
    <subcellularLocation>
        <location evidence="1">Membrane</location>
    </subcellularLocation>
</comment>
<evidence type="ECO:0000259" key="5">
    <source>
        <dbReference type="Pfam" id="PF04116"/>
    </source>
</evidence>
<keyword evidence="4" id="KW-0472">Membrane</keyword>
<dbReference type="GO" id="GO:0008610">
    <property type="term" value="P:lipid biosynthetic process"/>
    <property type="evidence" value="ECO:0007669"/>
    <property type="project" value="InterPro"/>
</dbReference>
<dbReference type="GO" id="GO:0016491">
    <property type="term" value="F:oxidoreductase activity"/>
    <property type="evidence" value="ECO:0007669"/>
    <property type="project" value="InterPro"/>
</dbReference>
<proteinExistence type="predicted"/>
<evidence type="ECO:0000256" key="3">
    <source>
        <dbReference type="ARBA" id="ARBA00022989"/>
    </source>
</evidence>